<protein>
    <submittedName>
        <fullName evidence="2">Uncharacterized protein</fullName>
    </submittedName>
</protein>
<evidence type="ECO:0000256" key="1">
    <source>
        <dbReference type="SAM" id="Phobius"/>
    </source>
</evidence>
<keyword evidence="1" id="KW-0812">Transmembrane</keyword>
<dbReference type="Proteomes" id="UP001202328">
    <property type="component" value="Unassembled WGS sequence"/>
</dbReference>
<gene>
    <name evidence="2" type="ORF">MKW98_011169</name>
</gene>
<comment type="caution">
    <text evidence="2">The sequence shown here is derived from an EMBL/GenBank/DDBJ whole genome shotgun (WGS) entry which is preliminary data.</text>
</comment>
<keyword evidence="3" id="KW-1185">Reference proteome</keyword>
<dbReference type="AlphaFoldDB" id="A0AAD4XYA6"/>
<organism evidence="2 3">
    <name type="scientific">Papaver atlanticum</name>
    <dbReference type="NCBI Taxonomy" id="357466"/>
    <lineage>
        <taxon>Eukaryota</taxon>
        <taxon>Viridiplantae</taxon>
        <taxon>Streptophyta</taxon>
        <taxon>Embryophyta</taxon>
        <taxon>Tracheophyta</taxon>
        <taxon>Spermatophyta</taxon>
        <taxon>Magnoliopsida</taxon>
        <taxon>Ranunculales</taxon>
        <taxon>Papaveraceae</taxon>
        <taxon>Papaveroideae</taxon>
        <taxon>Papaver</taxon>
    </lineage>
</organism>
<keyword evidence="1" id="KW-0472">Membrane</keyword>
<name>A0AAD4XYA6_9MAGN</name>
<evidence type="ECO:0000313" key="3">
    <source>
        <dbReference type="Proteomes" id="UP001202328"/>
    </source>
</evidence>
<keyword evidence="1" id="KW-1133">Transmembrane helix</keyword>
<feature type="transmembrane region" description="Helical" evidence="1">
    <location>
        <begin position="21"/>
        <end position="42"/>
    </location>
</feature>
<reference evidence="2" key="1">
    <citation type="submission" date="2022-04" db="EMBL/GenBank/DDBJ databases">
        <title>A functionally conserved STORR gene fusion in Papaver species that diverged 16.8 million years ago.</title>
        <authorList>
            <person name="Catania T."/>
        </authorList>
    </citation>
    <scope>NUCLEOTIDE SEQUENCE</scope>
    <source>
        <strain evidence="2">S-188037</strain>
    </source>
</reference>
<evidence type="ECO:0000313" key="2">
    <source>
        <dbReference type="EMBL" id="KAI3958481.1"/>
    </source>
</evidence>
<accession>A0AAD4XYA6</accession>
<sequence length="82" mass="9339">MRRNIETRRYISDSPLKREGGLLLSCPSIAPLLIWRSIYSVLISNHKNFSSCHCSLDHTFTTGLIRQSKKEKAMLQMIDSGS</sequence>
<proteinExistence type="predicted"/>
<dbReference type="EMBL" id="JAJJMB010001160">
    <property type="protein sequence ID" value="KAI3958481.1"/>
    <property type="molecule type" value="Genomic_DNA"/>
</dbReference>